<dbReference type="EMBL" id="MBUA01000030">
    <property type="protein sequence ID" value="MBC6492911.1"/>
    <property type="molecule type" value="Genomic_DNA"/>
</dbReference>
<evidence type="ECO:0000313" key="2">
    <source>
        <dbReference type="EMBL" id="MBC6492911.1"/>
    </source>
</evidence>
<dbReference type="RefSeq" id="WP_187258232.1">
    <property type="nucleotide sequence ID" value="NZ_JBHULF010000005.1"/>
</dbReference>
<proteinExistence type="predicted"/>
<protein>
    <submittedName>
        <fullName evidence="2">Uncharacterized protein</fullName>
    </submittedName>
</protein>
<organism evidence="2 3">
    <name type="scientific">Flavihumibacter stibioxidans</name>
    <dbReference type="NCBI Taxonomy" id="1834163"/>
    <lineage>
        <taxon>Bacteria</taxon>
        <taxon>Pseudomonadati</taxon>
        <taxon>Bacteroidota</taxon>
        <taxon>Chitinophagia</taxon>
        <taxon>Chitinophagales</taxon>
        <taxon>Chitinophagaceae</taxon>
        <taxon>Flavihumibacter</taxon>
    </lineage>
</organism>
<evidence type="ECO:0000313" key="3">
    <source>
        <dbReference type="Proteomes" id="UP000765802"/>
    </source>
</evidence>
<gene>
    <name evidence="2" type="ORF">BC349_17785</name>
</gene>
<comment type="caution">
    <text evidence="2">The sequence shown here is derived from an EMBL/GenBank/DDBJ whole genome shotgun (WGS) entry which is preliminary data.</text>
</comment>
<keyword evidence="1" id="KW-0472">Membrane</keyword>
<accession>A0ABR7MD57</accession>
<keyword evidence="1" id="KW-0812">Transmembrane</keyword>
<feature type="transmembrane region" description="Helical" evidence="1">
    <location>
        <begin position="6"/>
        <end position="26"/>
    </location>
</feature>
<keyword evidence="3" id="KW-1185">Reference proteome</keyword>
<reference evidence="2 3" key="1">
    <citation type="submission" date="2016-07" db="EMBL/GenBank/DDBJ databases">
        <title>Genome analysis of Flavihumibacter stibioxidans YS-17.</title>
        <authorList>
            <person name="Shi K."/>
            <person name="Han Y."/>
            <person name="Wang G."/>
        </authorList>
    </citation>
    <scope>NUCLEOTIDE SEQUENCE [LARGE SCALE GENOMIC DNA]</scope>
    <source>
        <strain evidence="2 3">YS-17</strain>
    </source>
</reference>
<name>A0ABR7MD57_9BACT</name>
<keyword evidence="1" id="KW-1133">Transmembrane helix</keyword>
<dbReference type="Proteomes" id="UP000765802">
    <property type="component" value="Unassembled WGS sequence"/>
</dbReference>
<sequence>MPQLRHISFFLVLFINFMMMLGHALIPARQAIARRHLSRNWRIRSASRRQKQSQQLVLSIQEYEKLNDRNAEIRWQNKLYDIETIIFTSDSVHLQMQYDEEETSVVLHFEKLRDTRQSDPAQTHGFAPFLNWLHQIIFQFFTYSHEIWSGMPGRGPFNLMSCPLHLGYDLTVEQPPE</sequence>
<evidence type="ECO:0000256" key="1">
    <source>
        <dbReference type="SAM" id="Phobius"/>
    </source>
</evidence>